<evidence type="ECO:0000313" key="1">
    <source>
        <dbReference type="EnsemblMetazoa" id="CJA40839.1"/>
    </source>
</evidence>
<protein>
    <submittedName>
        <fullName evidence="1">Uncharacterized protein</fullName>
    </submittedName>
</protein>
<dbReference type="EnsemblMetazoa" id="CJA40839.1">
    <property type="protein sequence ID" value="CJA40839.1"/>
    <property type="gene ID" value="WBGene00216687"/>
</dbReference>
<keyword evidence="2" id="KW-1185">Reference proteome</keyword>
<reference evidence="1" key="2">
    <citation type="submission" date="2022-06" db="UniProtKB">
        <authorList>
            <consortium name="EnsemblMetazoa"/>
        </authorList>
    </citation>
    <scope>IDENTIFICATION</scope>
    <source>
        <strain evidence="1">DF5081</strain>
    </source>
</reference>
<dbReference type="SUPFAM" id="SSF56235">
    <property type="entry name" value="N-terminal nucleophile aminohydrolases (Ntn hydrolases)"/>
    <property type="match status" value="1"/>
</dbReference>
<sequence>MGEFVKSVVEEMKSRGGLINRQDFEDYSCLITSARVLSIGSSQYYLTGPDRPYHFSVLEAVFQNLTESHTGQTIEYYTEFVRQLQHANFMSKFVGDDPEERIATAPIPEAEEVVEPGQRKKNKILSFSRILAMDEEGNAVNFMSTNGVP</sequence>
<dbReference type="Proteomes" id="UP000005237">
    <property type="component" value="Unassembled WGS sequence"/>
</dbReference>
<name>A0A8R1ERX5_CAEJA</name>
<accession>A0A8R1ERX5</accession>
<organism evidence="1 2">
    <name type="scientific">Caenorhabditis japonica</name>
    <dbReference type="NCBI Taxonomy" id="281687"/>
    <lineage>
        <taxon>Eukaryota</taxon>
        <taxon>Metazoa</taxon>
        <taxon>Ecdysozoa</taxon>
        <taxon>Nematoda</taxon>
        <taxon>Chromadorea</taxon>
        <taxon>Rhabditida</taxon>
        <taxon>Rhabditina</taxon>
        <taxon>Rhabditomorpha</taxon>
        <taxon>Rhabditoidea</taxon>
        <taxon>Rhabditidae</taxon>
        <taxon>Peloderinae</taxon>
        <taxon>Caenorhabditis</taxon>
    </lineage>
</organism>
<evidence type="ECO:0000313" key="2">
    <source>
        <dbReference type="Proteomes" id="UP000005237"/>
    </source>
</evidence>
<dbReference type="InterPro" id="IPR029055">
    <property type="entry name" value="Ntn_hydrolases_N"/>
</dbReference>
<reference evidence="2" key="1">
    <citation type="submission" date="2010-08" db="EMBL/GenBank/DDBJ databases">
        <authorList>
            <consortium name="Caenorhabditis japonica Sequencing Consortium"/>
            <person name="Wilson R.K."/>
        </authorList>
    </citation>
    <scope>NUCLEOTIDE SEQUENCE [LARGE SCALE GENOMIC DNA]</scope>
    <source>
        <strain evidence="2">DF5081</strain>
    </source>
</reference>
<proteinExistence type="predicted"/>